<dbReference type="PANTHER" id="PTHR11567:SF25">
    <property type="entry name" value="PROTEIN FRA10AC1"/>
    <property type="match status" value="1"/>
</dbReference>
<dbReference type="InterPro" id="IPR019129">
    <property type="entry name" value="Folate-sensitive_fs_Fra10Ac1"/>
</dbReference>
<comment type="caution">
    <text evidence="2">The sequence shown here is derived from an EMBL/GenBank/DDBJ whole genome shotgun (WGS) entry which is preliminary data.</text>
</comment>
<keyword evidence="3" id="KW-1185">Reference proteome</keyword>
<feature type="compositionally biased region" description="Basic and acidic residues" evidence="1">
    <location>
        <begin position="258"/>
        <end position="270"/>
    </location>
</feature>
<evidence type="ECO:0000256" key="1">
    <source>
        <dbReference type="SAM" id="MobiDB-lite"/>
    </source>
</evidence>
<feature type="region of interest" description="Disordered" evidence="1">
    <location>
        <begin position="1"/>
        <end position="22"/>
    </location>
</feature>
<name>A0A9Q0YMW0_HOLLE</name>
<dbReference type="GO" id="GO:0016791">
    <property type="term" value="F:phosphatase activity"/>
    <property type="evidence" value="ECO:0007669"/>
    <property type="project" value="TreeGrafter"/>
</dbReference>
<evidence type="ECO:0000313" key="2">
    <source>
        <dbReference type="EMBL" id="KAJ8025388.1"/>
    </source>
</evidence>
<feature type="region of interest" description="Disordered" evidence="1">
    <location>
        <begin position="231"/>
        <end position="293"/>
    </location>
</feature>
<dbReference type="Pfam" id="PF09725">
    <property type="entry name" value="Fra10Ac1"/>
    <property type="match status" value="1"/>
</dbReference>
<dbReference type="PANTHER" id="PTHR11567">
    <property type="entry name" value="ACID PHOSPHATASE-RELATED"/>
    <property type="match status" value="1"/>
</dbReference>
<dbReference type="InterPro" id="IPR050645">
    <property type="entry name" value="Histidine_acid_phosphatase"/>
</dbReference>
<organism evidence="2 3">
    <name type="scientific">Holothuria leucospilota</name>
    <name type="common">Black long sea cucumber</name>
    <name type="synonym">Mertensiothuria leucospilota</name>
    <dbReference type="NCBI Taxonomy" id="206669"/>
    <lineage>
        <taxon>Eukaryota</taxon>
        <taxon>Metazoa</taxon>
        <taxon>Echinodermata</taxon>
        <taxon>Eleutherozoa</taxon>
        <taxon>Echinozoa</taxon>
        <taxon>Holothuroidea</taxon>
        <taxon>Aspidochirotacea</taxon>
        <taxon>Aspidochirotida</taxon>
        <taxon>Holothuriidae</taxon>
        <taxon>Holothuria</taxon>
    </lineage>
</organism>
<dbReference type="EMBL" id="JAIZAY010000017">
    <property type="protein sequence ID" value="KAJ8025388.1"/>
    <property type="molecule type" value="Genomic_DNA"/>
</dbReference>
<feature type="compositionally biased region" description="Basic and acidic residues" evidence="1">
    <location>
        <begin position="284"/>
        <end position="293"/>
    </location>
</feature>
<accession>A0A9Q0YMW0</accession>
<proteinExistence type="predicted"/>
<protein>
    <submittedName>
        <fullName evidence="2">Protein FRA10AC1-like</fullName>
    </submittedName>
</protein>
<dbReference type="AlphaFoldDB" id="A0A9Q0YMW0"/>
<reference evidence="2" key="1">
    <citation type="submission" date="2021-10" db="EMBL/GenBank/DDBJ databases">
        <title>Tropical sea cucumber genome reveals ecological adaptation and Cuvierian tubules defense mechanism.</title>
        <authorList>
            <person name="Chen T."/>
        </authorList>
    </citation>
    <scope>NUCLEOTIDE SEQUENCE</scope>
    <source>
        <strain evidence="2">Nanhai2018</strain>
        <tissue evidence="2">Muscle</tissue>
    </source>
</reference>
<feature type="region of interest" description="Disordered" evidence="1">
    <location>
        <begin position="33"/>
        <end position="52"/>
    </location>
</feature>
<evidence type="ECO:0000313" key="3">
    <source>
        <dbReference type="Proteomes" id="UP001152320"/>
    </source>
</evidence>
<feature type="compositionally biased region" description="Basic residues" evidence="1">
    <location>
        <begin position="231"/>
        <end position="257"/>
    </location>
</feature>
<dbReference type="OrthoDB" id="197967at2759"/>
<dbReference type="Proteomes" id="UP001152320">
    <property type="component" value="Chromosome 17"/>
</dbReference>
<sequence length="318" mass="38290">MPMEKRRTAMHNQDYGSEFEYEEVQEKKRTRYDLAGSSRVDPGRAKVPSKQFAASEYDREEGKRQRFHYQALNAYDRHKQLVNQYLLYYPGATKEIFQRDTSKDKTDLDVIRENSRFLWSEQDKADETWGKRLAKMYWDKLFKEYCIADLSRYKENKIALRWRIEKEVVEGKGQFICGNKRCAERDDLRTWEVNFGYIEHEVKKNALVKLRLCEICSFKLNYHHKRIEVTRKPSKTKIDKKKKKKEKKRKKHKKHRSGEKSKNKRQEHESSSSSSDSEEDEGQEKEKSYEDIWKGPAVVTEEKSRDEEFDEYFQDLFL</sequence>
<gene>
    <name evidence="2" type="ORF">HOLleu_32933</name>
</gene>